<accession>A0A0M9GC10</accession>
<keyword evidence="2" id="KW-1185">Reference proteome</keyword>
<dbReference type="Proteomes" id="UP000037931">
    <property type="component" value="Unassembled WGS sequence"/>
</dbReference>
<evidence type="ECO:0000313" key="2">
    <source>
        <dbReference type="Proteomes" id="UP000037931"/>
    </source>
</evidence>
<dbReference type="PATRIC" id="fig|50340.43.peg.4393"/>
<dbReference type="RefSeq" id="WP_054064688.1">
    <property type="nucleotide sequence ID" value="NZ_JSYZ01000033.1"/>
</dbReference>
<comment type="caution">
    <text evidence="1">The sequence shown here is derived from an EMBL/GenBank/DDBJ whole genome shotgun (WGS) entry which is preliminary data.</text>
</comment>
<proteinExistence type="predicted"/>
<organism evidence="1 2">
    <name type="scientific">Pseudomonas asplenii</name>
    <dbReference type="NCBI Taxonomy" id="53407"/>
    <lineage>
        <taxon>Bacteria</taxon>
        <taxon>Pseudomonadati</taxon>
        <taxon>Pseudomonadota</taxon>
        <taxon>Gammaproteobacteria</taxon>
        <taxon>Pseudomonadales</taxon>
        <taxon>Pseudomonadaceae</taxon>
        <taxon>Pseudomonas</taxon>
    </lineage>
</organism>
<protein>
    <submittedName>
        <fullName evidence="1">Uncharacterized protein</fullName>
    </submittedName>
</protein>
<dbReference type="AlphaFoldDB" id="A0A0M9GC10"/>
<dbReference type="EMBL" id="JSYZ01000033">
    <property type="protein sequence ID" value="KPA87336.1"/>
    <property type="molecule type" value="Genomic_DNA"/>
</dbReference>
<gene>
    <name evidence="1" type="ORF">PF66_06159</name>
</gene>
<dbReference type="STRING" id="50340.PF66_06159"/>
<evidence type="ECO:0000313" key="1">
    <source>
        <dbReference type="EMBL" id="KPA87336.1"/>
    </source>
</evidence>
<dbReference type="OrthoDB" id="8684510at2"/>
<sequence>MSTFAVFGMTADVALAEARKTTPTKKPPLKQGAMPEEMSLGEWNSAVRKAADKIMRGTKVRQLSPVFDAPQYAEQFAALARKTGNCRDLRVRAKCALTDAEGNPIINKKTKAPRIGWVDYQPDMTPQVA</sequence>
<name>A0A0M9GC10_9PSED</name>
<reference evidence="1 2" key="1">
    <citation type="journal article" date="2015" name="PLoS ONE">
        <title>Rice-Infecting Pseudomonas Genomes Are Highly Accessorized and Harbor Multiple Putative Virulence Mechanisms to Cause Sheath Brown Rot.</title>
        <authorList>
            <person name="Quibod I.L."/>
            <person name="Grande G."/>
            <person name="Oreiro E.G."/>
            <person name="Borja F.N."/>
            <person name="Dossa G.S."/>
            <person name="Mauleon R."/>
            <person name="Cruz C.V."/>
            <person name="Oliva R."/>
        </authorList>
    </citation>
    <scope>NUCLEOTIDE SEQUENCE [LARGE SCALE GENOMIC DNA]</scope>
    <source>
        <strain evidence="1 2">IRRI 6609</strain>
    </source>
</reference>